<name>A0A843USR2_COLES</name>
<dbReference type="AlphaFoldDB" id="A0A843USR2"/>
<proteinExistence type="predicted"/>
<evidence type="ECO:0000313" key="1">
    <source>
        <dbReference type="EMBL" id="MQL86645.1"/>
    </source>
</evidence>
<dbReference type="EMBL" id="NMUH01000916">
    <property type="protein sequence ID" value="MQL86645.1"/>
    <property type="molecule type" value="Genomic_DNA"/>
</dbReference>
<reference evidence="1" key="1">
    <citation type="submission" date="2017-07" db="EMBL/GenBank/DDBJ databases">
        <title>Taro Niue Genome Assembly and Annotation.</title>
        <authorList>
            <person name="Atibalentja N."/>
            <person name="Keating K."/>
            <person name="Fields C.J."/>
        </authorList>
    </citation>
    <scope>NUCLEOTIDE SEQUENCE</scope>
    <source>
        <strain evidence="1">Niue_2</strain>
        <tissue evidence="1">Leaf</tissue>
    </source>
</reference>
<gene>
    <name evidence="1" type="ORF">Taro_019175</name>
</gene>
<evidence type="ECO:0000313" key="2">
    <source>
        <dbReference type="Proteomes" id="UP000652761"/>
    </source>
</evidence>
<protein>
    <submittedName>
        <fullName evidence="1">Uncharacterized protein</fullName>
    </submittedName>
</protein>
<accession>A0A843USR2</accession>
<comment type="caution">
    <text evidence="1">The sequence shown here is derived from an EMBL/GenBank/DDBJ whole genome shotgun (WGS) entry which is preliminary data.</text>
</comment>
<sequence>MEASFGDLPRLEDSLDIREHFLDSGLQRDSPQSPELGGFGGFLAVAEESFSDLLFPLLIFPEASLAGDPTSLEEIVESDSERGE</sequence>
<organism evidence="1 2">
    <name type="scientific">Colocasia esculenta</name>
    <name type="common">Wild taro</name>
    <name type="synonym">Arum esculentum</name>
    <dbReference type="NCBI Taxonomy" id="4460"/>
    <lineage>
        <taxon>Eukaryota</taxon>
        <taxon>Viridiplantae</taxon>
        <taxon>Streptophyta</taxon>
        <taxon>Embryophyta</taxon>
        <taxon>Tracheophyta</taxon>
        <taxon>Spermatophyta</taxon>
        <taxon>Magnoliopsida</taxon>
        <taxon>Liliopsida</taxon>
        <taxon>Araceae</taxon>
        <taxon>Aroideae</taxon>
        <taxon>Colocasieae</taxon>
        <taxon>Colocasia</taxon>
    </lineage>
</organism>
<dbReference type="Proteomes" id="UP000652761">
    <property type="component" value="Unassembled WGS sequence"/>
</dbReference>
<keyword evidence="2" id="KW-1185">Reference proteome</keyword>